<dbReference type="InterPro" id="IPR019533">
    <property type="entry name" value="Peptidase_S26"/>
</dbReference>
<proteinExistence type="inferred from homology"/>
<dbReference type="InterPro" id="IPR000223">
    <property type="entry name" value="Pept_S26A_signal_pept_1"/>
</dbReference>
<keyword evidence="4" id="KW-0812">Transmembrane</keyword>
<dbReference type="GO" id="GO:0006465">
    <property type="term" value="P:signal peptide processing"/>
    <property type="evidence" value="ECO:0007669"/>
    <property type="project" value="InterPro"/>
</dbReference>
<dbReference type="PRINTS" id="PR00727">
    <property type="entry name" value="LEADERPTASE"/>
</dbReference>
<evidence type="ECO:0000256" key="1">
    <source>
        <dbReference type="ARBA" id="ARBA00004401"/>
    </source>
</evidence>
<reference evidence="7 8" key="1">
    <citation type="submission" date="2018-11" db="EMBL/GenBank/DDBJ databases">
        <title>Sequencing the genomes of 1000 actinobacteria strains.</title>
        <authorList>
            <person name="Klenk H.-P."/>
        </authorList>
    </citation>
    <scope>NUCLEOTIDE SEQUENCE [LARGE SCALE GENOMIC DNA]</scope>
    <source>
        <strain evidence="7 8">DSM 14418</strain>
    </source>
</reference>
<evidence type="ECO:0000313" key="7">
    <source>
        <dbReference type="EMBL" id="RPF27830.1"/>
    </source>
</evidence>
<evidence type="ECO:0000256" key="2">
    <source>
        <dbReference type="ARBA" id="ARBA00009370"/>
    </source>
</evidence>
<feature type="region of interest" description="Disordered" evidence="5">
    <location>
        <begin position="1"/>
        <end position="44"/>
    </location>
</feature>
<feature type="transmembrane region" description="Helical" evidence="4">
    <location>
        <begin position="54"/>
        <end position="76"/>
    </location>
</feature>
<keyword evidence="4" id="KW-0472">Membrane</keyword>
<dbReference type="AlphaFoldDB" id="A0A3N4Z9B6"/>
<dbReference type="GO" id="GO:0009003">
    <property type="term" value="F:signal peptidase activity"/>
    <property type="evidence" value="ECO:0007669"/>
    <property type="project" value="UniProtKB-EC"/>
</dbReference>
<dbReference type="EC" id="3.4.21.89" evidence="4"/>
<feature type="active site" evidence="3">
    <location>
        <position position="154"/>
    </location>
</feature>
<dbReference type="EMBL" id="RKRA01000001">
    <property type="protein sequence ID" value="RPF27830.1"/>
    <property type="molecule type" value="Genomic_DNA"/>
</dbReference>
<evidence type="ECO:0000256" key="5">
    <source>
        <dbReference type="SAM" id="MobiDB-lite"/>
    </source>
</evidence>
<keyword evidence="4" id="KW-0378">Hydrolase</keyword>
<evidence type="ECO:0000256" key="4">
    <source>
        <dbReference type="RuleBase" id="RU362042"/>
    </source>
</evidence>
<protein>
    <recommendedName>
        <fullName evidence="4">Signal peptidase I</fullName>
        <ecNumber evidence="4">3.4.21.89</ecNumber>
    </recommendedName>
</protein>
<evidence type="ECO:0000259" key="6">
    <source>
        <dbReference type="Pfam" id="PF10502"/>
    </source>
</evidence>
<organism evidence="7 8">
    <name type="scientific">Georgenia muralis</name>
    <dbReference type="NCBI Taxonomy" id="154117"/>
    <lineage>
        <taxon>Bacteria</taxon>
        <taxon>Bacillati</taxon>
        <taxon>Actinomycetota</taxon>
        <taxon>Actinomycetes</taxon>
        <taxon>Micrococcales</taxon>
        <taxon>Bogoriellaceae</taxon>
        <taxon>Georgenia</taxon>
    </lineage>
</organism>
<dbReference type="PANTHER" id="PTHR43390">
    <property type="entry name" value="SIGNAL PEPTIDASE I"/>
    <property type="match status" value="1"/>
</dbReference>
<dbReference type="GO" id="GO:0005886">
    <property type="term" value="C:plasma membrane"/>
    <property type="evidence" value="ECO:0007669"/>
    <property type="project" value="UniProtKB-SubCell"/>
</dbReference>
<dbReference type="RefSeq" id="WP_246006104.1">
    <property type="nucleotide sequence ID" value="NZ_RKRA01000001.1"/>
</dbReference>
<comment type="caution">
    <text evidence="7">The sequence shown here is derived from an EMBL/GenBank/DDBJ whole genome shotgun (WGS) entry which is preliminary data.</text>
</comment>
<comment type="catalytic activity">
    <reaction evidence="4">
        <text>Cleavage of hydrophobic, N-terminal signal or leader sequences from secreted and periplasmic proteins.</text>
        <dbReference type="EC" id="3.4.21.89"/>
    </reaction>
</comment>
<evidence type="ECO:0000313" key="8">
    <source>
        <dbReference type="Proteomes" id="UP000280726"/>
    </source>
</evidence>
<dbReference type="SUPFAM" id="SSF51306">
    <property type="entry name" value="LexA/Signal peptidase"/>
    <property type="match status" value="1"/>
</dbReference>
<dbReference type="Gene3D" id="2.10.109.10">
    <property type="entry name" value="Umud Fragment, subunit A"/>
    <property type="match status" value="1"/>
</dbReference>
<gene>
    <name evidence="7" type="ORF">EDD32_2332</name>
</gene>
<feature type="active site" evidence="3">
    <location>
        <position position="81"/>
    </location>
</feature>
<keyword evidence="4" id="KW-0645">Protease</keyword>
<feature type="compositionally biased region" description="Pro residues" evidence="5">
    <location>
        <begin position="17"/>
        <end position="35"/>
    </location>
</feature>
<keyword evidence="4" id="KW-1133">Transmembrane helix</keyword>
<keyword evidence="8" id="KW-1185">Reference proteome</keyword>
<dbReference type="Pfam" id="PF10502">
    <property type="entry name" value="Peptidase_S26"/>
    <property type="match status" value="1"/>
</dbReference>
<comment type="subcellular location">
    <subcellularLocation>
        <location evidence="1">Cell membrane</location>
        <topology evidence="1">Single-pass type II membrane protein</topology>
    </subcellularLocation>
    <subcellularLocation>
        <location evidence="4">Membrane</location>
        <topology evidence="4">Single-pass type II membrane protein</topology>
    </subcellularLocation>
</comment>
<evidence type="ECO:0000256" key="3">
    <source>
        <dbReference type="PIRSR" id="PIRSR600223-1"/>
    </source>
</evidence>
<accession>A0A3N4Z9B6</accession>
<dbReference type="GO" id="GO:0004252">
    <property type="term" value="F:serine-type endopeptidase activity"/>
    <property type="evidence" value="ECO:0007669"/>
    <property type="project" value="InterPro"/>
</dbReference>
<dbReference type="NCBIfam" id="TIGR02227">
    <property type="entry name" value="sigpep_I_bact"/>
    <property type="match status" value="1"/>
</dbReference>
<name>A0A3N4Z9B6_9MICO</name>
<dbReference type="PANTHER" id="PTHR43390:SF1">
    <property type="entry name" value="CHLOROPLAST PROCESSING PEPTIDASE"/>
    <property type="match status" value="1"/>
</dbReference>
<dbReference type="Proteomes" id="UP000280726">
    <property type="component" value="Unassembled WGS sequence"/>
</dbReference>
<dbReference type="InterPro" id="IPR036286">
    <property type="entry name" value="LexA/Signal_pep-like_sf"/>
</dbReference>
<feature type="domain" description="Peptidase S26" evidence="6">
    <location>
        <begin position="51"/>
        <end position="242"/>
    </location>
</feature>
<comment type="similarity">
    <text evidence="2 4">Belongs to the peptidase S26 family.</text>
</comment>
<dbReference type="CDD" id="cd06530">
    <property type="entry name" value="S26_SPase_I"/>
    <property type="match status" value="1"/>
</dbReference>
<sequence length="264" mass="28169">MSTESTNAPEQGEPLAPTAPAPRPAMPPSYPPAPAPSAAAPPARRRGGWLRETLTVMVSALVLSVLIKTFFAQAFYIPSGSMEHTLELGDRVMVNKLAPEPFDLERGDVVVFVDPGGWLDDLPPDTRPVWQQRVTEVLTWVGLLPQDAGQHLIKRIVGVGGDTVAAEDGVLTVNGEAVEEPYLREGVSSSETDFSVEVPEGQLWLMGDNRSNSADSRAHLGDPGGGTVPVDNVVGRAFVILWPAERISLLNNPGTFEDVPAPAP</sequence>